<keyword evidence="3" id="KW-0732">Signal</keyword>
<dbReference type="SUPFAM" id="SSF50494">
    <property type="entry name" value="Trypsin-like serine proteases"/>
    <property type="match status" value="1"/>
</dbReference>
<keyword evidence="2" id="KW-0378">Hydrolase</keyword>
<dbReference type="PANTHER" id="PTHR24253:SF103">
    <property type="entry name" value="TRANSMEMBRANE PROTEASE SERINE 7"/>
    <property type="match status" value="1"/>
</dbReference>
<organism evidence="5 6">
    <name type="scientific">Ideonella lacteola</name>
    <dbReference type="NCBI Taxonomy" id="2984193"/>
    <lineage>
        <taxon>Bacteria</taxon>
        <taxon>Pseudomonadati</taxon>
        <taxon>Pseudomonadota</taxon>
        <taxon>Betaproteobacteria</taxon>
        <taxon>Burkholderiales</taxon>
        <taxon>Sphaerotilaceae</taxon>
        <taxon>Ideonella</taxon>
    </lineage>
</organism>
<dbReference type="Proteomes" id="UP001371218">
    <property type="component" value="Unassembled WGS sequence"/>
</dbReference>
<dbReference type="InterPro" id="IPR001314">
    <property type="entry name" value="Peptidase_S1A"/>
</dbReference>
<dbReference type="InterPro" id="IPR033116">
    <property type="entry name" value="TRYPSIN_SER"/>
</dbReference>
<evidence type="ECO:0000259" key="4">
    <source>
        <dbReference type="PROSITE" id="PS50240"/>
    </source>
</evidence>
<dbReference type="CDD" id="cd00190">
    <property type="entry name" value="Tryp_SPc"/>
    <property type="match status" value="1"/>
</dbReference>
<dbReference type="PROSITE" id="PS00135">
    <property type="entry name" value="TRYPSIN_SER"/>
    <property type="match status" value="1"/>
</dbReference>
<name>A0ABU9BV67_9BURK</name>
<dbReference type="EMBL" id="JBBUTG010000012">
    <property type="protein sequence ID" value="MEK8032762.1"/>
    <property type="molecule type" value="Genomic_DNA"/>
</dbReference>
<proteinExistence type="predicted"/>
<evidence type="ECO:0000256" key="3">
    <source>
        <dbReference type="SAM" id="SignalP"/>
    </source>
</evidence>
<accession>A0ABU9BV67</accession>
<dbReference type="RefSeq" id="WP_341427184.1">
    <property type="nucleotide sequence ID" value="NZ_JBBUTG010000012.1"/>
</dbReference>
<dbReference type="InterPro" id="IPR001254">
    <property type="entry name" value="Trypsin_dom"/>
</dbReference>
<keyword evidence="2" id="KW-0720">Serine protease</keyword>
<keyword evidence="2 5" id="KW-0645">Protease</keyword>
<dbReference type="PRINTS" id="PR00722">
    <property type="entry name" value="CHYMOTRYPSIN"/>
</dbReference>
<gene>
    <name evidence="5" type="ORF">AACH06_18225</name>
</gene>
<sequence>MKPTFGLKSAGRPFVHAFLWFAAVASMPALAAEEAASPGVNPHRLRVQQWLSAVPQAEGSAATEATTVVDGKPAKPGKWPFMVSLVDKSNSNNYAAHFCGGSLIDSKNVLTAAHCVQGATANSIQVLVGTQSLVEGGRRINVTRVTVNPGFTADPFLEGDVAVLRLAEAVTDIAPVVYAGSTAQDDAIAPDNSRTTVMGWGALAWNKDGPEVLYQAPLVRNTIDECNGLSLYNGELTANHVCAGDLQNPGKSACYGDSGGPLVGKDGNGKTVQIGVVSGGPRVCGDVPGYFARVGAYAKWIKQQVAKP</sequence>
<feature type="domain" description="Peptidase S1" evidence="4">
    <location>
        <begin position="68"/>
        <end position="306"/>
    </location>
</feature>
<dbReference type="PROSITE" id="PS00134">
    <property type="entry name" value="TRYPSIN_HIS"/>
    <property type="match status" value="1"/>
</dbReference>
<dbReference type="SMART" id="SM00020">
    <property type="entry name" value="Tryp_SPc"/>
    <property type="match status" value="1"/>
</dbReference>
<dbReference type="Gene3D" id="2.40.10.10">
    <property type="entry name" value="Trypsin-like serine proteases"/>
    <property type="match status" value="1"/>
</dbReference>
<dbReference type="PANTHER" id="PTHR24253">
    <property type="entry name" value="TRANSMEMBRANE PROTEASE SERINE"/>
    <property type="match status" value="1"/>
</dbReference>
<dbReference type="InterPro" id="IPR043504">
    <property type="entry name" value="Peptidase_S1_PA_chymotrypsin"/>
</dbReference>
<dbReference type="Pfam" id="PF00089">
    <property type="entry name" value="Trypsin"/>
    <property type="match status" value="1"/>
</dbReference>
<evidence type="ECO:0000256" key="1">
    <source>
        <dbReference type="ARBA" id="ARBA00023157"/>
    </source>
</evidence>
<keyword evidence="6" id="KW-1185">Reference proteome</keyword>
<feature type="chain" id="PRO_5046395215" evidence="3">
    <location>
        <begin position="32"/>
        <end position="308"/>
    </location>
</feature>
<protein>
    <submittedName>
        <fullName evidence="5">Serine protease</fullName>
    </submittedName>
</protein>
<keyword evidence="1" id="KW-1015">Disulfide bond</keyword>
<reference evidence="5 6" key="1">
    <citation type="submission" date="2024-04" db="EMBL/GenBank/DDBJ databases">
        <title>Novel species of the genus Ideonella isolated from streams.</title>
        <authorList>
            <person name="Lu H."/>
        </authorList>
    </citation>
    <scope>NUCLEOTIDE SEQUENCE [LARGE SCALE GENOMIC DNA]</scope>
    <source>
        <strain evidence="5 6">DXS29W</strain>
    </source>
</reference>
<dbReference type="GO" id="GO:0006508">
    <property type="term" value="P:proteolysis"/>
    <property type="evidence" value="ECO:0007669"/>
    <property type="project" value="UniProtKB-KW"/>
</dbReference>
<dbReference type="InterPro" id="IPR018114">
    <property type="entry name" value="TRYPSIN_HIS"/>
</dbReference>
<dbReference type="GO" id="GO:0008233">
    <property type="term" value="F:peptidase activity"/>
    <property type="evidence" value="ECO:0007669"/>
    <property type="project" value="UniProtKB-KW"/>
</dbReference>
<evidence type="ECO:0000313" key="5">
    <source>
        <dbReference type="EMBL" id="MEK8032762.1"/>
    </source>
</evidence>
<comment type="caution">
    <text evidence="5">The sequence shown here is derived from an EMBL/GenBank/DDBJ whole genome shotgun (WGS) entry which is preliminary data.</text>
</comment>
<dbReference type="PROSITE" id="PS50240">
    <property type="entry name" value="TRYPSIN_DOM"/>
    <property type="match status" value="1"/>
</dbReference>
<evidence type="ECO:0000313" key="6">
    <source>
        <dbReference type="Proteomes" id="UP001371218"/>
    </source>
</evidence>
<feature type="signal peptide" evidence="3">
    <location>
        <begin position="1"/>
        <end position="31"/>
    </location>
</feature>
<evidence type="ECO:0000256" key="2">
    <source>
        <dbReference type="RuleBase" id="RU363034"/>
    </source>
</evidence>
<dbReference type="InterPro" id="IPR009003">
    <property type="entry name" value="Peptidase_S1_PA"/>
</dbReference>